<evidence type="ECO:0008006" key="5">
    <source>
        <dbReference type="Google" id="ProtNLM"/>
    </source>
</evidence>
<reference evidence="3 4" key="1">
    <citation type="submission" date="2022-04" db="EMBL/GenBank/DDBJ databases">
        <title>Human microbiome associated bacterial genomes.</title>
        <authorList>
            <person name="Sandstrom S."/>
            <person name="Salamzade R."/>
            <person name="Kalan L.R."/>
        </authorList>
    </citation>
    <scope>NUCLEOTIDE SEQUENCE [LARGE SCALE GENOMIC DNA]</scope>
    <source>
        <strain evidence="4">p3-SID1799</strain>
    </source>
</reference>
<sequence length="341" mass="36343">MTVSNSPMPDVGDPSHGVTSLDAFVLELRELRVASGSVSYGEIARRIAVRRREAGIPDALCVAPRTTIYDVFRLGRRRIDVNLVGEIVSALGVPDEELPSWQERASRAMIDQLAPVDAGAAPDSEPGNGDAPSQLAASQAMRLTTQDAGSPVRIPLLLAILNAVISVTINVLGYTWSHPFRTPLFLDMIGTAFAAFALGPVGGAIVGLASSLFGSIADPPQLPFALVQIAGGLAWGLGFRYWCQRGNPWQRLIVLNLVVAAVSSLIAVPIILRTMPDGTGHLAEDLAILFFRHGAGEIEALFKANFLAQVLDKMVAGLLAFAGLRLVQQRVLRRPVQGSTD</sequence>
<keyword evidence="4" id="KW-1185">Reference proteome</keyword>
<gene>
    <name evidence="3" type="ORF">M3D15_04200</name>
</gene>
<feature type="transmembrane region" description="Helical" evidence="2">
    <location>
        <begin position="306"/>
        <end position="327"/>
    </location>
</feature>
<evidence type="ECO:0000256" key="2">
    <source>
        <dbReference type="SAM" id="Phobius"/>
    </source>
</evidence>
<evidence type="ECO:0000313" key="3">
    <source>
        <dbReference type="EMBL" id="MCT2042535.1"/>
    </source>
</evidence>
<dbReference type="RefSeq" id="WP_206394992.1">
    <property type="nucleotide sequence ID" value="NZ_JAFDPW010000002.1"/>
</dbReference>
<feature type="region of interest" description="Disordered" evidence="1">
    <location>
        <begin position="118"/>
        <end position="137"/>
    </location>
</feature>
<keyword evidence="2" id="KW-1133">Transmembrane helix</keyword>
<organism evidence="3 4">
    <name type="scientific">Pseudoclavibacter albus</name>
    <dbReference type="NCBI Taxonomy" id="272241"/>
    <lineage>
        <taxon>Bacteria</taxon>
        <taxon>Bacillati</taxon>
        <taxon>Actinomycetota</taxon>
        <taxon>Actinomycetes</taxon>
        <taxon>Micrococcales</taxon>
        <taxon>Microbacteriaceae</taxon>
        <taxon>Pseudoclavibacter</taxon>
    </lineage>
</organism>
<keyword evidence="2" id="KW-0812">Transmembrane</keyword>
<protein>
    <recommendedName>
        <fullName evidence="5">ECF transporter S component</fullName>
    </recommendedName>
</protein>
<proteinExistence type="predicted"/>
<feature type="transmembrane region" description="Helical" evidence="2">
    <location>
        <begin position="222"/>
        <end position="242"/>
    </location>
</feature>
<accession>A0ABT2HW46</accession>
<evidence type="ECO:0000256" key="1">
    <source>
        <dbReference type="SAM" id="MobiDB-lite"/>
    </source>
</evidence>
<dbReference type="Gene3D" id="1.10.1760.20">
    <property type="match status" value="1"/>
</dbReference>
<keyword evidence="2" id="KW-0472">Membrane</keyword>
<name>A0ABT2HW46_9MICO</name>
<comment type="caution">
    <text evidence="3">The sequence shown here is derived from an EMBL/GenBank/DDBJ whole genome shotgun (WGS) entry which is preliminary data.</text>
</comment>
<feature type="transmembrane region" description="Helical" evidence="2">
    <location>
        <begin position="152"/>
        <end position="172"/>
    </location>
</feature>
<evidence type="ECO:0000313" key="4">
    <source>
        <dbReference type="Proteomes" id="UP001525379"/>
    </source>
</evidence>
<feature type="transmembrane region" description="Helical" evidence="2">
    <location>
        <begin position="184"/>
        <end position="210"/>
    </location>
</feature>
<dbReference type="Proteomes" id="UP001525379">
    <property type="component" value="Unassembled WGS sequence"/>
</dbReference>
<dbReference type="EMBL" id="JALXSQ010000011">
    <property type="protein sequence ID" value="MCT2042535.1"/>
    <property type="molecule type" value="Genomic_DNA"/>
</dbReference>
<feature type="transmembrane region" description="Helical" evidence="2">
    <location>
        <begin position="254"/>
        <end position="272"/>
    </location>
</feature>